<feature type="region of interest" description="Disordered" evidence="1">
    <location>
        <begin position="112"/>
        <end position="133"/>
    </location>
</feature>
<feature type="compositionally biased region" description="Low complexity" evidence="1">
    <location>
        <begin position="229"/>
        <end position="243"/>
    </location>
</feature>
<feature type="compositionally biased region" description="Polar residues" evidence="1">
    <location>
        <begin position="1"/>
        <end position="28"/>
    </location>
</feature>
<dbReference type="Proteomes" id="UP001385951">
    <property type="component" value="Unassembled WGS sequence"/>
</dbReference>
<feature type="compositionally biased region" description="Low complexity" evidence="1">
    <location>
        <begin position="300"/>
        <end position="311"/>
    </location>
</feature>
<protein>
    <submittedName>
        <fullName evidence="2">Uncharacterized protein</fullName>
    </submittedName>
</protein>
<feature type="compositionally biased region" description="Low complexity" evidence="1">
    <location>
        <begin position="120"/>
        <end position="133"/>
    </location>
</feature>
<evidence type="ECO:0000256" key="1">
    <source>
        <dbReference type="SAM" id="MobiDB-lite"/>
    </source>
</evidence>
<dbReference type="AlphaFoldDB" id="A0AAW0GDU5"/>
<organism evidence="2 3">
    <name type="scientific">Cerrena zonata</name>
    <dbReference type="NCBI Taxonomy" id="2478898"/>
    <lineage>
        <taxon>Eukaryota</taxon>
        <taxon>Fungi</taxon>
        <taxon>Dikarya</taxon>
        <taxon>Basidiomycota</taxon>
        <taxon>Agaricomycotina</taxon>
        <taxon>Agaricomycetes</taxon>
        <taxon>Polyporales</taxon>
        <taxon>Cerrenaceae</taxon>
        <taxon>Cerrena</taxon>
    </lineage>
</organism>
<comment type="caution">
    <text evidence="2">The sequence shown here is derived from an EMBL/GenBank/DDBJ whole genome shotgun (WGS) entry which is preliminary data.</text>
</comment>
<keyword evidence="3" id="KW-1185">Reference proteome</keyword>
<sequence>MDAPTSNSSNPSVPRQRSSPANDHSASASPIPPQQPYPYPVQQQQAGWNPAQQQQQQFYPTFYQNPHQQPYALHGSPHPPPNQIQSPYYDPANAQFAQWAYQQMMFNAHHQAHQMSHVPSSQRSRAGSASAGSEYFAAQGQIPNYNLFPSGTPPAHPSQLPNGYPAGQGDHHQQQQPQYGGFHPYRRPNRQGSHAQESSQQSQSQDWRAGAQQYTPSPVQPPYVRADASGSSTSVNSNSNGPNPTRPRTNSNQSGNSSPSTQSHGKAVATNGNHPRHGSGNSPSSSTSSVPPQRPHHRTTSSSSSNTSSSSARPAQVPSAPLPSNTISSHHPSVNLRKPSPLSQGTFTAAEKRMSRDDSDLAAMMNEPSPGVRSGGLKGRLRRALSLNAGAALTEEPEEDIRQKARQRDIFRLSVLVKVRNPLLRTTTKARRPSRRRNHDHSSTLV</sequence>
<name>A0AAW0GDU5_9APHY</name>
<feature type="region of interest" description="Disordered" evidence="1">
    <location>
        <begin position="145"/>
        <end position="357"/>
    </location>
</feature>
<gene>
    <name evidence="2" type="ORF">QCA50_008447</name>
</gene>
<feature type="compositionally biased region" description="Low complexity" evidence="1">
    <location>
        <begin position="174"/>
        <end position="183"/>
    </location>
</feature>
<feature type="compositionally biased region" description="Pro residues" evidence="1">
    <location>
        <begin position="30"/>
        <end position="39"/>
    </location>
</feature>
<feature type="compositionally biased region" description="Basic residues" evidence="1">
    <location>
        <begin position="428"/>
        <end position="439"/>
    </location>
</feature>
<evidence type="ECO:0000313" key="2">
    <source>
        <dbReference type="EMBL" id="KAK7688077.1"/>
    </source>
</evidence>
<feature type="compositionally biased region" description="Low complexity" evidence="1">
    <location>
        <begin position="40"/>
        <end position="65"/>
    </location>
</feature>
<feature type="compositionally biased region" description="Low complexity" evidence="1">
    <location>
        <begin position="279"/>
        <end position="291"/>
    </location>
</feature>
<reference evidence="2 3" key="1">
    <citation type="submission" date="2022-09" db="EMBL/GenBank/DDBJ databases">
        <authorList>
            <person name="Palmer J.M."/>
        </authorList>
    </citation>
    <scope>NUCLEOTIDE SEQUENCE [LARGE SCALE GENOMIC DNA]</scope>
    <source>
        <strain evidence="2 3">DSM 7382</strain>
    </source>
</reference>
<accession>A0AAW0GDU5</accession>
<feature type="region of interest" description="Disordered" evidence="1">
    <location>
        <begin position="425"/>
        <end position="446"/>
    </location>
</feature>
<evidence type="ECO:0000313" key="3">
    <source>
        <dbReference type="Proteomes" id="UP001385951"/>
    </source>
</evidence>
<feature type="region of interest" description="Disordered" evidence="1">
    <location>
        <begin position="1"/>
        <end position="89"/>
    </location>
</feature>
<dbReference type="EMBL" id="JASBNA010000011">
    <property type="protein sequence ID" value="KAK7688077.1"/>
    <property type="molecule type" value="Genomic_DNA"/>
</dbReference>
<feature type="compositionally biased region" description="Polar residues" evidence="1">
    <location>
        <begin position="246"/>
        <end position="264"/>
    </location>
</feature>
<proteinExistence type="predicted"/>
<feature type="compositionally biased region" description="Polar residues" evidence="1">
    <location>
        <begin position="322"/>
        <end position="332"/>
    </location>
</feature>